<dbReference type="InterPro" id="IPR032710">
    <property type="entry name" value="NTF2-like_dom_sf"/>
</dbReference>
<gene>
    <name evidence="2" type="ORF">R9X50_00776400</name>
</gene>
<organism evidence="2 3">
    <name type="scientific">Acrodontium crateriforme</name>
    <dbReference type="NCBI Taxonomy" id="150365"/>
    <lineage>
        <taxon>Eukaryota</taxon>
        <taxon>Fungi</taxon>
        <taxon>Dikarya</taxon>
        <taxon>Ascomycota</taxon>
        <taxon>Pezizomycotina</taxon>
        <taxon>Dothideomycetes</taxon>
        <taxon>Dothideomycetidae</taxon>
        <taxon>Mycosphaerellales</taxon>
        <taxon>Teratosphaeriaceae</taxon>
        <taxon>Acrodontium</taxon>
    </lineage>
</organism>
<dbReference type="Proteomes" id="UP001303373">
    <property type="component" value="Chromosome 14"/>
</dbReference>
<keyword evidence="3" id="KW-1185">Reference proteome</keyword>
<dbReference type="EMBL" id="CP138593">
    <property type="protein sequence ID" value="WPH04867.1"/>
    <property type="molecule type" value="Genomic_DNA"/>
</dbReference>
<sequence length="405" mass="45083">MSTTSGFLKFNNSKPRVHVTADDEEFDSEFMNHLQEEGFETTYVPYNDNVKEYRATIRALADGLQLSENFAIISFGKASTVLLDHLIKPMSHCVALIAYYPSQQPKLQIQYPASLEILLHLAGTTQTYTPAFRHYTYAGAKEGFAEFDLMEYDSVSASLSWSRTLGVLRHAFGIEVDLEKVWEQHMALEFETKNAAATMATMVAEPYVNHVPTLTGGIGQKDLHAFYRDHFIPQNPPSLTMKLVSRTIGIDRVVDEMIISFRHTTHIPWMLPDVPPTNKIVHVALVSIVCIRGGKLYHEHIYWDQASVLVQIGLLDPKLVPDSMKSKGLKKLPVYGAETAAKVLDKVSQPSNALLSSWKREDKALPIRGKQQQGQGKKGNVSNNNKADGNKTNGNKANGKKAIGA</sequence>
<dbReference type="GO" id="GO:0030638">
    <property type="term" value="P:polyketide metabolic process"/>
    <property type="evidence" value="ECO:0007669"/>
    <property type="project" value="InterPro"/>
</dbReference>
<evidence type="ECO:0000256" key="1">
    <source>
        <dbReference type="SAM" id="MobiDB-lite"/>
    </source>
</evidence>
<dbReference type="InterPro" id="IPR009959">
    <property type="entry name" value="Cyclase_SnoaL-like"/>
</dbReference>
<dbReference type="PANTHER" id="PTHR38436:SF3">
    <property type="entry name" value="CARBOXYMETHYLENEBUTENOLIDASE-RELATED"/>
    <property type="match status" value="1"/>
</dbReference>
<evidence type="ECO:0000313" key="3">
    <source>
        <dbReference type="Proteomes" id="UP001303373"/>
    </source>
</evidence>
<feature type="compositionally biased region" description="Low complexity" evidence="1">
    <location>
        <begin position="369"/>
        <end position="405"/>
    </location>
</feature>
<dbReference type="SUPFAM" id="SSF54427">
    <property type="entry name" value="NTF2-like"/>
    <property type="match status" value="1"/>
</dbReference>
<feature type="region of interest" description="Disordered" evidence="1">
    <location>
        <begin position="355"/>
        <end position="405"/>
    </location>
</feature>
<dbReference type="PANTHER" id="PTHR38436">
    <property type="entry name" value="POLYKETIDE CYCLASE SNOAL-LIKE DOMAIN"/>
    <property type="match status" value="1"/>
</dbReference>
<evidence type="ECO:0008006" key="4">
    <source>
        <dbReference type="Google" id="ProtNLM"/>
    </source>
</evidence>
<dbReference type="Gene3D" id="3.10.450.50">
    <property type="match status" value="1"/>
</dbReference>
<evidence type="ECO:0000313" key="2">
    <source>
        <dbReference type="EMBL" id="WPH04867.1"/>
    </source>
</evidence>
<proteinExistence type="predicted"/>
<dbReference type="AlphaFoldDB" id="A0AAQ3MBX8"/>
<reference evidence="2 3" key="1">
    <citation type="submission" date="2023-11" db="EMBL/GenBank/DDBJ databases">
        <title>An acidophilic fungus is an integral part of prey digestion in a carnivorous sundew plant.</title>
        <authorList>
            <person name="Tsai I.J."/>
        </authorList>
    </citation>
    <scope>NUCLEOTIDE SEQUENCE [LARGE SCALE GENOMIC DNA]</scope>
    <source>
        <strain evidence="2">169a</strain>
    </source>
</reference>
<name>A0AAQ3MBX8_9PEZI</name>
<protein>
    <recommendedName>
        <fullName evidence="4">Carboxymethylenebutenolidase</fullName>
    </recommendedName>
</protein>
<accession>A0AAQ3MBX8</accession>